<keyword evidence="6 8" id="KW-0139">CF(1)</keyword>
<dbReference type="PRINTS" id="PR00125">
    <property type="entry name" value="ATPASEDELTA"/>
</dbReference>
<dbReference type="KEGG" id="aber:BSR55_00830"/>
<dbReference type="Proteomes" id="UP000644140">
    <property type="component" value="Chromosome"/>
</dbReference>
<organism evidence="9 10">
    <name type="scientific">Acinetobacter bereziniae</name>
    <name type="common">Acinetobacter genomosp. 10</name>
    <dbReference type="NCBI Taxonomy" id="106648"/>
    <lineage>
        <taxon>Bacteria</taxon>
        <taxon>Pseudomonadati</taxon>
        <taxon>Pseudomonadota</taxon>
        <taxon>Gammaproteobacteria</taxon>
        <taxon>Moraxellales</taxon>
        <taxon>Moraxellaceae</taxon>
        <taxon>Acinetobacter</taxon>
    </lineage>
</organism>
<sequence length="178" mass="19339">MAELLTLARPYAKAAFAYASEQNATDAWSNALQLLSAAVQDEAFSAYLNRPELTPAEQVGLFAKVLGNEQTEAVSNFLTLLADNGRLALLPEIDTEFEQLKSQNNNTVDVVIESAFPLDSVQEQKLAHALEKRLNSAVKITVEVNPALIAGVVIRAGDQVIDDSALSKLEKMRTRLLA</sequence>
<comment type="function">
    <text evidence="8">This protein is part of the stalk that links CF(0) to CF(1). It either transmits conformational changes from CF(0) to CF(1) or is implicated in proton conduction.</text>
</comment>
<comment type="function">
    <text evidence="8">F(1)F(0) ATP synthase produces ATP from ADP in the presence of a proton or sodium gradient. F-type ATPases consist of two structural domains, F(1) containing the extramembraneous catalytic core and F(0) containing the membrane proton channel, linked together by a central stalk and a peripheral stalk. During catalysis, ATP synthesis in the catalytic domain of F(1) is coupled via a rotary mechanism of the central stalk subunits to proton translocation.</text>
</comment>
<dbReference type="InterPro" id="IPR000711">
    <property type="entry name" value="ATPase_OSCP/dsu"/>
</dbReference>
<keyword evidence="2 8" id="KW-0813">Transport</keyword>
<dbReference type="GO" id="GO:0005886">
    <property type="term" value="C:plasma membrane"/>
    <property type="evidence" value="ECO:0007669"/>
    <property type="project" value="UniProtKB-SubCell"/>
</dbReference>
<dbReference type="NCBIfam" id="NF004402">
    <property type="entry name" value="PRK05758.2-2"/>
    <property type="match status" value="1"/>
</dbReference>
<evidence type="ECO:0000256" key="4">
    <source>
        <dbReference type="ARBA" id="ARBA00023065"/>
    </source>
</evidence>
<gene>
    <name evidence="8" type="primary">atpH</name>
    <name evidence="9" type="ORF">I9054_020755</name>
</gene>
<keyword evidence="3 8" id="KW-0375">Hydrogen ion transport</keyword>
<evidence type="ECO:0000256" key="7">
    <source>
        <dbReference type="ARBA" id="ARBA00023310"/>
    </source>
</evidence>
<dbReference type="GeneID" id="69460543"/>
<dbReference type="Pfam" id="PF00213">
    <property type="entry name" value="OSCP"/>
    <property type="match status" value="1"/>
</dbReference>
<dbReference type="RefSeq" id="WP_004831989.1">
    <property type="nucleotide sequence ID" value="NZ_BBLJ01000018.1"/>
</dbReference>
<dbReference type="NCBIfam" id="TIGR01145">
    <property type="entry name" value="ATP_synt_delta"/>
    <property type="match status" value="1"/>
</dbReference>
<comment type="subcellular location">
    <subcellularLocation>
        <location evidence="8">Cell membrane</location>
        <topology evidence="8">Peripheral membrane protein</topology>
    </subcellularLocation>
    <subcellularLocation>
        <location evidence="1">Membrane</location>
    </subcellularLocation>
</comment>
<evidence type="ECO:0000256" key="8">
    <source>
        <dbReference type="HAMAP-Rule" id="MF_01416"/>
    </source>
</evidence>
<reference evidence="9" key="1">
    <citation type="submission" date="2022-02" db="EMBL/GenBank/DDBJ databases">
        <title>Characterization of Tn125 harboring carbapenem-resistant Acinetobacter bereziniae clinical isolates.</title>
        <authorList>
            <person name="Wong N.-K."/>
            <person name="Pan Q."/>
        </authorList>
    </citation>
    <scope>NUCLEOTIDE SEQUENCE</scope>
    <source>
        <strain evidence="9">GD03393</strain>
    </source>
</reference>
<dbReference type="SUPFAM" id="SSF47928">
    <property type="entry name" value="N-terminal domain of the delta subunit of the F1F0-ATP synthase"/>
    <property type="match status" value="1"/>
</dbReference>
<accession>A0A0A8TGH4</accession>
<evidence type="ECO:0000256" key="3">
    <source>
        <dbReference type="ARBA" id="ARBA00022781"/>
    </source>
</evidence>
<dbReference type="EMBL" id="CP092085">
    <property type="protein sequence ID" value="UUN97715.1"/>
    <property type="molecule type" value="Genomic_DNA"/>
</dbReference>
<dbReference type="Gene3D" id="1.10.520.20">
    <property type="entry name" value="N-terminal domain of the delta subunit of the F1F0-ATP synthase"/>
    <property type="match status" value="1"/>
</dbReference>
<proteinExistence type="inferred from homology"/>
<dbReference type="HAMAP" id="MF_01416">
    <property type="entry name" value="ATP_synth_delta_bact"/>
    <property type="match status" value="1"/>
</dbReference>
<evidence type="ECO:0000256" key="6">
    <source>
        <dbReference type="ARBA" id="ARBA00023196"/>
    </source>
</evidence>
<evidence type="ECO:0000313" key="10">
    <source>
        <dbReference type="Proteomes" id="UP000644140"/>
    </source>
</evidence>
<dbReference type="PROSITE" id="PS00389">
    <property type="entry name" value="ATPASE_DELTA"/>
    <property type="match status" value="1"/>
</dbReference>
<dbReference type="AlphaFoldDB" id="A0A0A8TGH4"/>
<keyword evidence="8" id="KW-1003">Cell membrane</keyword>
<dbReference type="GO" id="GO:0046933">
    <property type="term" value="F:proton-transporting ATP synthase activity, rotational mechanism"/>
    <property type="evidence" value="ECO:0007669"/>
    <property type="project" value="UniProtKB-UniRule"/>
</dbReference>
<evidence type="ECO:0000256" key="5">
    <source>
        <dbReference type="ARBA" id="ARBA00023136"/>
    </source>
</evidence>
<evidence type="ECO:0000256" key="1">
    <source>
        <dbReference type="ARBA" id="ARBA00004370"/>
    </source>
</evidence>
<dbReference type="GO" id="GO:0045259">
    <property type="term" value="C:proton-transporting ATP synthase complex"/>
    <property type="evidence" value="ECO:0007669"/>
    <property type="project" value="UniProtKB-KW"/>
</dbReference>
<dbReference type="STRING" id="106648.GCA_000753985_02062"/>
<name>A0A0A8TGH4_ACIBZ</name>
<dbReference type="InterPro" id="IPR020781">
    <property type="entry name" value="ATPase_OSCP/d_CS"/>
</dbReference>
<dbReference type="eggNOG" id="COG0712">
    <property type="taxonomic scope" value="Bacteria"/>
</dbReference>
<keyword evidence="5 8" id="KW-0472">Membrane</keyword>
<keyword evidence="4 8" id="KW-0406">Ion transport</keyword>
<keyword evidence="7 8" id="KW-0066">ATP synthesis</keyword>
<dbReference type="InterPro" id="IPR026015">
    <property type="entry name" value="ATP_synth_OSCP/delta_N_sf"/>
</dbReference>
<evidence type="ECO:0000313" key="9">
    <source>
        <dbReference type="EMBL" id="UUN97715.1"/>
    </source>
</evidence>
<evidence type="ECO:0000256" key="2">
    <source>
        <dbReference type="ARBA" id="ARBA00022448"/>
    </source>
</evidence>
<dbReference type="PANTHER" id="PTHR11910">
    <property type="entry name" value="ATP SYNTHASE DELTA CHAIN"/>
    <property type="match status" value="1"/>
</dbReference>
<comment type="similarity">
    <text evidence="8">Belongs to the ATPase delta chain family.</text>
</comment>
<protein>
    <recommendedName>
        <fullName evidence="8">ATP synthase subunit delta</fullName>
    </recommendedName>
    <alternativeName>
        <fullName evidence="8">ATP synthase F(1) sector subunit delta</fullName>
    </alternativeName>
    <alternativeName>
        <fullName evidence="8">F-type ATPase subunit delta</fullName>
        <shortName evidence="8">F-ATPase subunit delta</shortName>
    </alternativeName>
</protein>